<dbReference type="GO" id="GO:0004674">
    <property type="term" value="F:protein serine/threonine kinase activity"/>
    <property type="evidence" value="ECO:0007669"/>
    <property type="project" value="UniProtKB-EC"/>
</dbReference>
<evidence type="ECO:0000259" key="11">
    <source>
        <dbReference type="PROSITE" id="PS50011"/>
    </source>
</evidence>
<proteinExistence type="predicted"/>
<evidence type="ECO:0000256" key="1">
    <source>
        <dbReference type="ARBA" id="ARBA00022614"/>
    </source>
</evidence>
<dbReference type="PROSITE" id="PS50011">
    <property type="entry name" value="PROTEIN_KINASE_DOM"/>
    <property type="match status" value="1"/>
</dbReference>
<keyword evidence="1" id="KW-0433">Leucine-rich repeat</keyword>
<dbReference type="SUPFAM" id="SSF52058">
    <property type="entry name" value="L domain-like"/>
    <property type="match status" value="1"/>
</dbReference>
<dbReference type="Proteomes" id="UP001454036">
    <property type="component" value="Unassembled WGS sequence"/>
</dbReference>
<organism evidence="12 13">
    <name type="scientific">Lithospermum erythrorhizon</name>
    <name type="common">Purple gromwell</name>
    <name type="synonym">Lithospermum officinale var. erythrorhizon</name>
    <dbReference type="NCBI Taxonomy" id="34254"/>
    <lineage>
        <taxon>Eukaryota</taxon>
        <taxon>Viridiplantae</taxon>
        <taxon>Streptophyta</taxon>
        <taxon>Embryophyta</taxon>
        <taxon>Tracheophyta</taxon>
        <taxon>Spermatophyta</taxon>
        <taxon>Magnoliopsida</taxon>
        <taxon>eudicotyledons</taxon>
        <taxon>Gunneridae</taxon>
        <taxon>Pentapetalae</taxon>
        <taxon>asterids</taxon>
        <taxon>lamiids</taxon>
        <taxon>Boraginales</taxon>
        <taxon>Boraginaceae</taxon>
        <taxon>Boraginoideae</taxon>
        <taxon>Lithospermeae</taxon>
        <taxon>Lithospermum</taxon>
    </lineage>
</organism>
<accession>A0AAV3RRL9</accession>
<reference evidence="12 13" key="1">
    <citation type="submission" date="2024-01" db="EMBL/GenBank/DDBJ databases">
        <title>The complete chloroplast genome sequence of Lithospermum erythrorhizon: insights into the phylogenetic relationship among Boraginaceae species and the maternal lineages of purple gromwells.</title>
        <authorList>
            <person name="Okada T."/>
            <person name="Watanabe K."/>
        </authorList>
    </citation>
    <scope>NUCLEOTIDE SEQUENCE [LARGE SCALE GENOMIC DNA]</scope>
</reference>
<dbReference type="PANTHER" id="PTHR46084:SF1">
    <property type="entry name" value="PROTEIN MALE DISCOVERER 2"/>
    <property type="match status" value="1"/>
</dbReference>
<dbReference type="Gene3D" id="3.80.10.10">
    <property type="entry name" value="Ribonuclease Inhibitor"/>
    <property type="match status" value="1"/>
</dbReference>
<dbReference type="EMBL" id="BAABME010011817">
    <property type="protein sequence ID" value="GAA0184333.1"/>
    <property type="molecule type" value="Genomic_DNA"/>
</dbReference>
<evidence type="ECO:0000256" key="7">
    <source>
        <dbReference type="ARBA" id="ARBA00023170"/>
    </source>
</evidence>
<evidence type="ECO:0000313" key="12">
    <source>
        <dbReference type="EMBL" id="GAA0184333.1"/>
    </source>
</evidence>
<comment type="caution">
    <text evidence="12">The sequence shown here is derived from an EMBL/GenBank/DDBJ whole genome shotgun (WGS) entry which is preliminary data.</text>
</comment>
<keyword evidence="4" id="KW-0677">Repeat</keyword>
<dbReference type="InterPro" id="IPR013210">
    <property type="entry name" value="LRR_N_plant-typ"/>
</dbReference>
<dbReference type="Pfam" id="PF07714">
    <property type="entry name" value="PK_Tyr_Ser-Thr"/>
    <property type="match status" value="1"/>
</dbReference>
<dbReference type="FunFam" id="3.80.10.10:FF:000627">
    <property type="entry name" value="Probable leucine-rich repeat receptor-like protein kinase At2g33170"/>
    <property type="match status" value="1"/>
</dbReference>
<evidence type="ECO:0000256" key="8">
    <source>
        <dbReference type="ARBA" id="ARBA00046288"/>
    </source>
</evidence>
<evidence type="ECO:0000313" key="13">
    <source>
        <dbReference type="Proteomes" id="UP001454036"/>
    </source>
</evidence>
<evidence type="ECO:0000256" key="6">
    <source>
        <dbReference type="ARBA" id="ARBA00023136"/>
    </source>
</evidence>
<dbReference type="FunFam" id="1.10.510.10:FF:000950">
    <property type="entry name" value="Inactive receptor-like serine/threonine-protein kinase At2g40270"/>
    <property type="match status" value="1"/>
</dbReference>
<dbReference type="Gene3D" id="3.30.200.20">
    <property type="entry name" value="Phosphorylase Kinase, domain 1"/>
    <property type="match status" value="1"/>
</dbReference>
<dbReference type="AlphaFoldDB" id="A0AAV3RRL9"/>
<feature type="region of interest" description="Disordered" evidence="9">
    <location>
        <begin position="276"/>
        <end position="303"/>
    </location>
</feature>
<dbReference type="Pfam" id="PF23598">
    <property type="entry name" value="LRR_14"/>
    <property type="match status" value="1"/>
</dbReference>
<gene>
    <name evidence="12" type="ORF">LIER_31621</name>
</gene>
<dbReference type="InterPro" id="IPR055414">
    <property type="entry name" value="LRR_R13L4/SHOC2-like"/>
</dbReference>
<keyword evidence="3 10" id="KW-0732">Signal</keyword>
<dbReference type="PANTHER" id="PTHR46084">
    <property type="entry name" value="PROTEIN MALE DISCOVERER 2"/>
    <property type="match status" value="1"/>
</dbReference>
<dbReference type="InterPro" id="IPR032675">
    <property type="entry name" value="LRR_dom_sf"/>
</dbReference>
<evidence type="ECO:0000256" key="9">
    <source>
        <dbReference type="SAM" id="MobiDB-lite"/>
    </source>
</evidence>
<comment type="subcellular location">
    <subcellularLocation>
        <location evidence="8">Endomembrane system</location>
        <topology evidence="8">Single-pass type I membrane protein</topology>
    </subcellularLocation>
</comment>
<feature type="compositionally biased region" description="Basic and acidic residues" evidence="9">
    <location>
        <begin position="281"/>
        <end position="292"/>
    </location>
</feature>
<keyword evidence="6" id="KW-0472">Membrane</keyword>
<protein>
    <recommendedName>
        <fullName evidence="11">Protein kinase domain-containing protein</fullName>
    </recommendedName>
</protein>
<dbReference type="InterPro" id="IPR000719">
    <property type="entry name" value="Prot_kinase_dom"/>
</dbReference>
<feature type="domain" description="Protein kinase" evidence="11">
    <location>
        <begin position="337"/>
        <end position="640"/>
    </location>
</feature>
<dbReference type="InterPro" id="IPR001245">
    <property type="entry name" value="Ser-Thr/Tyr_kinase_cat_dom"/>
</dbReference>
<evidence type="ECO:0000256" key="5">
    <source>
        <dbReference type="ARBA" id="ARBA00022989"/>
    </source>
</evidence>
<sequence length="667" mass="74008">MGGGWRVNEIQLSSIILMILLLEYQGCVSLNSEGSSLIIFRDGVDSDPYRSFANWNSSDADPCMWSGVHCLGTKVHTLNLSGFSLKGELAPELGNLTHLRSLVLSNNKFSGDIPKTLGLLTMLEVLDLRYNKLTGKIPGEIGDLKSLKCLLLSNNNFEGTIPPEIGNLKFLSKLQLDENLVPCVPGEIGRVNRKFGHGFSFANDSVPTDRKNLISSTEPEIIQPEQTTDGSARRRLVAQSNNLAAAPVKQDHVISLPSSRSSGSFPAVPKDLLQPTFPIPPKDHSPDTKAWPRDTNNGHSEDKNPGNAWKYILGISSGIVLISVAMAMLIICKGRAAKTIGPWKSGLSGQLQKAFVTGVPKLNHLELEQACEDFSNIICIYDAYTVYKGTLSSGVEIAVISTALTSRSDWTRRSEMAFRKKIATLSRVNHKNFVNLIGFCEEDEPFVRMMVFEYAPNGTLYEHLHVKEVEHLDWSARMRIIMGTAYCLQYMHELKPSVPHSNLNSHAISLTDDYAAKVGEISFWSEFMSNSKKKRDSSNSDHCDLATLPDEETNIYCFGLLLLEIISGKLPHSDEEGSLLNWATQYLNDESISCLIDPTLTSLNDNELDIICEVIKQCIQADERKRPTIQEIVFKLREVIDISPDSATPRLSPLWWAELEILSAEAN</sequence>
<keyword evidence="5" id="KW-1133">Transmembrane helix</keyword>
<dbReference type="GO" id="GO:0012505">
    <property type="term" value="C:endomembrane system"/>
    <property type="evidence" value="ECO:0007669"/>
    <property type="project" value="UniProtKB-SubCell"/>
</dbReference>
<evidence type="ECO:0000256" key="4">
    <source>
        <dbReference type="ARBA" id="ARBA00022737"/>
    </source>
</evidence>
<keyword evidence="7" id="KW-0675">Receptor</keyword>
<dbReference type="Gene3D" id="1.10.510.10">
    <property type="entry name" value="Transferase(Phosphotransferase) domain 1"/>
    <property type="match status" value="1"/>
</dbReference>
<evidence type="ECO:0000256" key="2">
    <source>
        <dbReference type="ARBA" id="ARBA00022692"/>
    </source>
</evidence>
<feature type="chain" id="PRO_5043774869" description="Protein kinase domain-containing protein" evidence="10">
    <location>
        <begin position="30"/>
        <end position="667"/>
    </location>
</feature>
<feature type="signal peptide" evidence="10">
    <location>
        <begin position="1"/>
        <end position="29"/>
    </location>
</feature>
<dbReference type="FunFam" id="3.30.200.20:FF:000489">
    <property type="entry name" value="Inactive receptor-like serine/threonine-protein kinase"/>
    <property type="match status" value="1"/>
</dbReference>
<dbReference type="SUPFAM" id="SSF56112">
    <property type="entry name" value="Protein kinase-like (PK-like)"/>
    <property type="match status" value="1"/>
</dbReference>
<name>A0AAV3RRL9_LITER</name>
<evidence type="ECO:0000256" key="3">
    <source>
        <dbReference type="ARBA" id="ARBA00022729"/>
    </source>
</evidence>
<dbReference type="InterPro" id="IPR011009">
    <property type="entry name" value="Kinase-like_dom_sf"/>
</dbReference>
<dbReference type="Pfam" id="PF08263">
    <property type="entry name" value="LRRNT_2"/>
    <property type="match status" value="1"/>
</dbReference>
<evidence type="ECO:0000256" key="10">
    <source>
        <dbReference type="SAM" id="SignalP"/>
    </source>
</evidence>
<dbReference type="GO" id="GO:0005524">
    <property type="term" value="F:ATP binding"/>
    <property type="evidence" value="ECO:0007669"/>
    <property type="project" value="InterPro"/>
</dbReference>
<keyword evidence="13" id="KW-1185">Reference proteome</keyword>
<keyword evidence="2" id="KW-0812">Transmembrane</keyword>